<dbReference type="AlphaFoldDB" id="A0A8J4A6N1"/>
<evidence type="ECO:0000313" key="2">
    <source>
        <dbReference type="Proteomes" id="UP000614996"/>
    </source>
</evidence>
<reference evidence="2" key="1">
    <citation type="journal article" date="2021" name="Int. J. Syst. Evol. Microbiol.">
        <title>Actinocatenispora comari sp. nov., an endophytic actinomycete isolated from aerial parts of Comarum salesowianum.</title>
        <authorList>
            <person name="Oyunbileg N."/>
            <person name="Iizaka Y."/>
            <person name="Hamada M."/>
            <person name="Davaapurev B.O."/>
            <person name="Fukumoto A."/>
            <person name="Tsetseg B."/>
            <person name="Kato F."/>
            <person name="Tamura T."/>
            <person name="Batkhuu J."/>
            <person name="Anzai Y."/>
        </authorList>
    </citation>
    <scope>NUCLEOTIDE SEQUENCE [LARGE SCALE GENOMIC DNA]</scope>
    <source>
        <strain evidence="2">NUM-2625</strain>
    </source>
</reference>
<sequence length="407" mass="42902">MPSAATLPALSRPGNRGGARLVRLPRRRRHATPPVPCSGADSGARIAIVSAGIGGGHNACADELGRRLRASGFTVDTYDFMDQFPGRTGALLRRLYAGQLSVLPASWGVLCTLLRARPVCWLVAVLCTLLTGRALRRRTAGAAAVLSTYPLATLVLGRMRRRGRLARRRRLTAPVLTYLTDVSVHPLWMERGCDCYLAAHRITAEQITALGARRVRRVDAAVRSQFRSGPQQSQAAARRRLGLPVTGRLALVAGGAWAVGDVARTAREIAATGTAVPVVVCATNEALRAELAAAGVGITLGWVDEMATLMRACDAVVTNGGGITSVEATELGVPVLIHRPLPGHGRTNAEAFDAAGLAYWVRDGNELAAALHEPRRPATEPAKADPATVVAELAAVAAPAPALRRIA</sequence>
<evidence type="ECO:0000313" key="1">
    <source>
        <dbReference type="EMBL" id="GIL25934.1"/>
    </source>
</evidence>
<dbReference type="InterPro" id="IPR050519">
    <property type="entry name" value="Glycosyltransf_28_UgtP"/>
</dbReference>
<dbReference type="EMBL" id="BOPO01000014">
    <property type="protein sequence ID" value="GIL25934.1"/>
    <property type="molecule type" value="Genomic_DNA"/>
</dbReference>
<proteinExistence type="predicted"/>
<keyword evidence="2" id="KW-1185">Reference proteome</keyword>
<dbReference type="Proteomes" id="UP000614996">
    <property type="component" value="Unassembled WGS sequence"/>
</dbReference>
<comment type="caution">
    <text evidence="1">The sequence shown here is derived from an EMBL/GenBank/DDBJ whole genome shotgun (WGS) entry which is preliminary data.</text>
</comment>
<dbReference type="Gene3D" id="3.40.50.2000">
    <property type="entry name" value="Glycogen Phosphorylase B"/>
    <property type="match status" value="1"/>
</dbReference>
<accession>A0A8J4A6N1</accession>
<protein>
    <recommendedName>
        <fullName evidence="3">Glycosyltransferase</fullName>
    </recommendedName>
</protein>
<organism evidence="1 2">
    <name type="scientific">Actinocatenispora comari</name>
    <dbReference type="NCBI Taxonomy" id="2807577"/>
    <lineage>
        <taxon>Bacteria</taxon>
        <taxon>Bacillati</taxon>
        <taxon>Actinomycetota</taxon>
        <taxon>Actinomycetes</taxon>
        <taxon>Micromonosporales</taxon>
        <taxon>Micromonosporaceae</taxon>
        <taxon>Actinocatenispora</taxon>
    </lineage>
</organism>
<dbReference type="PANTHER" id="PTHR43025:SF3">
    <property type="entry name" value="MONOGALACTOSYLDIACYLGLYCEROL SYNTHASE 1, CHLOROPLASTIC"/>
    <property type="match status" value="1"/>
</dbReference>
<name>A0A8J4A6N1_9ACTN</name>
<evidence type="ECO:0008006" key="3">
    <source>
        <dbReference type="Google" id="ProtNLM"/>
    </source>
</evidence>
<dbReference type="PANTHER" id="PTHR43025">
    <property type="entry name" value="MONOGALACTOSYLDIACYLGLYCEROL SYNTHASE"/>
    <property type="match status" value="1"/>
</dbReference>
<gene>
    <name evidence="1" type="ORF">NUM_11880</name>
</gene>
<dbReference type="SUPFAM" id="SSF53756">
    <property type="entry name" value="UDP-Glycosyltransferase/glycogen phosphorylase"/>
    <property type="match status" value="1"/>
</dbReference>
<dbReference type="RefSeq" id="WP_207123536.1">
    <property type="nucleotide sequence ID" value="NZ_BOPO01000014.1"/>
</dbReference>